<evidence type="ECO:0008006" key="3">
    <source>
        <dbReference type="Google" id="ProtNLM"/>
    </source>
</evidence>
<evidence type="ECO:0000313" key="1">
    <source>
        <dbReference type="EMBL" id="KAF0711201.1"/>
    </source>
</evidence>
<protein>
    <recommendedName>
        <fullName evidence="3">RNase H domain-containing protein</fullName>
    </recommendedName>
</protein>
<accession>A0A6G0VV97</accession>
<keyword evidence="2" id="KW-1185">Reference proteome</keyword>
<organism evidence="1 2">
    <name type="scientific">Aphis craccivora</name>
    <name type="common">Cowpea aphid</name>
    <dbReference type="NCBI Taxonomy" id="307492"/>
    <lineage>
        <taxon>Eukaryota</taxon>
        <taxon>Metazoa</taxon>
        <taxon>Ecdysozoa</taxon>
        <taxon>Arthropoda</taxon>
        <taxon>Hexapoda</taxon>
        <taxon>Insecta</taxon>
        <taxon>Pterygota</taxon>
        <taxon>Neoptera</taxon>
        <taxon>Paraneoptera</taxon>
        <taxon>Hemiptera</taxon>
        <taxon>Sternorrhyncha</taxon>
        <taxon>Aphidomorpha</taxon>
        <taxon>Aphidoidea</taxon>
        <taxon>Aphididae</taxon>
        <taxon>Aphidini</taxon>
        <taxon>Aphis</taxon>
        <taxon>Aphis</taxon>
    </lineage>
</organism>
<reference evidence="1 2" key="1">
    <citation type="submission" date="2019-08" db="EMBL/GenBank/DDBJ databases">
        <title>Whole genome of Aphis craccivora.</title>
        <authorList>
            <person name="Voronova N.V."/>
            <person name="Shulinski R.S."/>
            <person name="Bandarenka Y.V."/>
            <person name="Zhorov D.G."/>
            <person name="Warner D."/>
        </authorList>
    </citation>
    <scope>NUCLEOTIDE SEQUENCE [LARGE SCALE GENOMIC DNA]</scope>
    <source>
        <strain evidence="1">180601</strain>
        <tissue evidence="1">Whole Body</tissue>
    </source>
</reference>
<proteinExistence type="predicted"/>
<sequence length="82" mass="9664">SYITHSYLFNLQEEQPICHQCDVILSIEHITLHCPMYNEERNILSHPTNMEEALGEANVDAIFNFYRSINLINLLYPYCKCK</sequence>
<dbReference type="EMBL" id="VUJU01011354">
    <property type="protein sequence ID" value="KAF0711201.1"/>
    <property type="molecule type" value="Genomic_DNA"/>
</dbReference>
<dbReference type="Proteomes" id="UP000478052">
    <property type="component" value="Unassembled WGS sequence"/>
</dbReference>
<name>A0A6G0VV97_APHCR</name>
<feature type="non-terminal residue" evidence="1">
    <location>
        <position position="1"/>
    </location>
</feature>
<dbReference type="AlphaFoldDB" id="A0A6G0VV97"/>
<evidence type="ECO:0000313" key="2">
    <source>
        <dbReference type="Proteomes" id="UP000478052"/>
    </source>
</evidence>
<gene>
    <name evidence="1" type="ORF">FWK35_00035821</name>
</gene>
<comment type="caution">
    <text evidence="1">The sequence shown here is derived from an EMBL/GenBank/DDBJ whole genome shotgun (WGS) entry which is preliminary data.</text>
</comment>